<feature type="transmembrane region" description="Helical" evidence="6">
    <location>
        <begin position="83"/>
        <end position="101"/>
    </location>
</feature>
<dbReference type="InterPro" id="IPR006685">
    <property type="entry name" value="MscS_channel_2nd"/>
</dbReference>
<feature type="transmembrane region" description="Helical" evidence="6">
    <location>
        <begin position="12"/>
        <end position="30"/>
    </location>
</feature>
<sequence>MFKCFQILQSLVIRRVVNFFALLLIAALLWGANYKYPEFYYFWKGFETFLTVALIYFFFKILLESIALKSITDSKTGYSIKKAFSIIFYLLILLAVIGIWIENAQTLILFYGIIGAGVAVTLQDILKNFAGSVILFATGIYRVGDRIEVNSRYGDVIDIGILYTTLMEIKEWVAGDQPSGRLTVIPNSYVISMAVNNYTKDHSFIYDEIMVPITYDSDWRKASEIMLGIVRKETEDITEIARKEIDKIGEKYYLQRKVVDPAIYMTLTDNWIRFSIRYVTSVRERRILHNKLNKMILEAIQRHDDIRIASTTVDIVGFPEVKFTRDGNL</sequence>
<evidence type="ECO:0000256" key="6">
    <source>
        <dbReference type="SAM" id="Phobius"/>
    </source>
</evidence>
<keyword evidence="5 6" id="KW-0472">Membrane</keyword>
<dbReference type="PANTHER" id="PTHR30566">
    <property type="entry name" value="YNAI-RELATED MECHANOSENSITIVE ION CHANNEL"/>
    <property type="match status" value="1"/>
</dbReference>
<organism evidence="8 9">
    <name type="scientific">Methanooceanicella nereidis</name>
    <dbReference type="NCBI Taxonomy" id="2052831"/>
    <lineage>
        <taxon>Archaea</taxon>
        <taxon>Methanobacteriati</taxon>
        <taxon>Methanobacteriota</taxon>
        <taxon>Stenosarchaea group</taxon>
        <taxon>Methanomicrobia</taxon>
        <taxon>Methanocellales</taxon>
        <taxon>Methanocellaceae</taxon>
        <taxon>Methanooceanicella</taxon>
    </lineage>
</organism>
<dbReference type="Proteomes" id="UP001320159">
    <property type="component" value="Unassembled WGS sequence"/>
</dbReference>
<feature type="transmembrane region" description="Helical" evidence="6">
    <location>
        <begin position="42"/>
        <end position="63"/>
    </location>
</feature>
<evidence type="ECO:0000256" key="3">
    <source>
        <dbReference type="ARBA" id="ARBA00022692"/>
    </source>
</evidence>
<accession>A0AAP2W568</accession>
<dbReference type="Gene3D" id="1.10.287.1260">
    <property type="match status" value="1"/>
</dbReference>
<dbReference type="PANTHER" id="PTHR30566:SF5">
    <property type="entry name" value="MECHANOSENSITIVE ION CHANNEL PROTEIN 1, MITOCHONDRIAL-RELATED"/>
    <property type="match status" value="1"/>
</dbReference>
<protein>
    <submittedName>
        <fullName evidence="8">Mechanosensitive ion channel protein MscS</fullName>
    </submittedName>
</protein>
<dbReference type="Gene3D" id="2.30.30.60">
    <property type="match status" value="1"/>
</dbReference>
<dbReference type="InterPro" id="IPR023408">
    <property type="entry name" value="MscS_beta-dom_sf"/>
</dbReference>
<evidence type="ECO:0000256" key="2">
    <source>
        <dbReference type="ARBA" id="ARBA00022475"/>
    </source>
</evidence>
<keyword evidence="2" id="KW-1003">Cell membrane</keyword>
<dbReference type="Pfam" id="PF00924">
    <property type="entry name" value="MS_channel_2nd"/>
    <property type="match status" value="1"/>
</dbReference>
<gene>
    <name evidence="8" type="ORF">CUJ83_03265</name>
</gene>
<dbReference type="SUPFAM" id="SSF50182">
    <property type="entry name" value="Sm-like ribonucleoproteins"/>
    <property type="match status" value="1"/>
</dbReference>
<keyword evidence="9" id="KW-1185">Reference proteome</keyword>
<dbReference type="EMBL" id="PGCK01000002">
    <property type="protein sequence ID" value="MCD1294013.1"/>
    <property type="molecule type" value="Genomic_DNA"/>
</dbReference>
<keyword evidence="4 6" id="KW-1133">Transmembrane helix</keyword>
<dbReference type="GO" id="GO:0005886">
    <property type="term" value="C:plasma membrane"/>
    <property type="evidence" value="ECO:0007669"/>
    <property type="project" value="UniProtKB-SubCell"/>
</dbReference>
<evidence type="ECO:0000256" key="5">
    <source>
        <dbReference type="ARBA" id="ARBA00023136"/>
    </source>
</evidence>
<dbReference type="AlphaFoldDB" id="A0AAP2W568"/>
<dbReference type="SUPFAM" id="SSF82689">
    <property type="entry name" value="Mechanosensitive channel protein MscS (YggB), C-terminal domain"/>
    <property type="match status" value="1"/>
</dbReference>
<evidence type="ECO:0000259" key="7">
    <source>
        <dbReference type="Pfam" id="PF00924"/>
    </source>
</evidence>
<reference evidence="8 9" key="1">
    <citation type="submission" date="2017-11" db="EMBL/GenBank/DDBJ databases">
        <title>Isolation and Characterization of Family Methanocellaceae Species from Potential Methane Hydrate Area Offshore Southwestern Taiwan.</title>
        <authorList>
            <person name="Zhang W.-L."/>
            <person name="Chen W.-C."/>
            <person name="Lai M.-C."/>
            <person name="Chen S.-C."/>
        </authorList>
    </citation>
    <scope>NUCLEOTIDE SEQUENCE [LARGE SCALE GENOMIC DNA]</scope>
    <source>
        <strain evidence="8 9">CWC-04</strain>
    </source>
</reference>
<comment type="caution">
    <text evidence="8">The sequence shown here is derived from an EMBL/GenBank/DDBJ whole genome shotgun (WGS) entry which is preliminary data.</text>
</comment>
<dbReference type="InterPro" id="IPR011066">
    <property type="entry name" value="MscS_channel_C_sf"/>
</dbReference>
<evidence type="ECO:0000313" key="8">
    <source>
        <dbReference type="EMBL" id="MCD1294013.1"/>
    </source>
</evidence>
<evidence type="ECO:0000313" key="9">
    <source>
        <dbReference type="Proteomes" id="UP001320159"/>
    </source>
</evidence>
<name>A0AAP2W568_9EURY</name>
<evidence type="ECO:0000256" key="4">
    <source>
        <dbReference type="ARBA" id="ARBA00022989"/>
    </source>
</evidence>
<keyword evidence="3 6" id="KW-0812">Transmembrane</keyword>
<comment type="subcellular location">
    <subcellularLocation>
        <location evidence="1">Cell membrane</location>
        <topology evidence="1">Multi-pass membrane protein</topology>
    </subcellularLocation>
</comment>
<evidence type="ECO:0000256" key="1">
    <source>
        <dbReference type="ARBA" id="ARBA00004651"/>
    </source>
</evidence>
<dbReference type="Gene3D" id="3.30.70.100">
    <property type="match status" value="1"/>
</dbReference>
<feature type="domain" description="Mechanosensitive ion channel MscS" evidence="7">
    <location>
        <begin position="124"/>
        <end position="200"/>
    </location>
</feature>
<dbReference type="GO" id="GO:0055085">
    <property type="term" value="P:transmembrane transport"/>
    <property type="evidence" value="ECO:0007669"/>
    <property type="project" value="InterPro"/>
</dbReference>
<dbReference type="InterPro" id="IPR010920">
    <property type="entry name" value="LSM_dom_sf"/>
</dbReference>
<proteinExistence type="predicted"/>